<proteinExistence type="inferred from homology"/>
<keyword evidence="3" id="KW-1185">Reference proteome</keyword>
<dbReference type="GO" id="GO:0015562">
    <property type="term" value="F:efflux transmembrane transporter activity"/>
    <property type="evidence" value="ECO:0007669"/>
    <property type="project" value="InterPro"/>
</dbReference>
<evidence type="ECO:0000313" key="3">
    <source>
        <dbReference type="Proteomes" id="UP000029738"/>
    </source>
</evidence>
<reference evidence="2" key="2">
    <citation type="submission" date="2019-11" db="EMBL/GenBank/DDBJ databases">
        <title>Improved Assembly of Tolypothrix boutellei genome.</title>
        <authorList>
            <person name="Sarangi A.N."/>
            <person name="Mukherjee M."/>
            <person name="Ghosh S."/>
            <person name="Singh D."/>
            <person name="Das A."/>
            <person name="Kant S."/>
            <person name="Prusty A."/>
            <person name="Tripathy S."/>
        </authorList>
    </citation>
    <scope>NUCLEOTIDE SEQUENCE</scope>
    <source>
        <strain evidence="2">VB521301</strain>
    </source>
</reference>
<dbReference type="Pfam" id="PF02321">
    <property type="entry name" value="OEP"/>
    <property type="match status" value="1"/>
</dbReference>
<name>A0A8S9SZ62_9CYAN</name>
<dbReference type="AlphaFoldDB" id="A0A8S9SZ62"/>
<sequence length="206" mass="22424">MMSVCRYIVAVGVNCAIALSHVGLGAAQVPQHLNPSPNPLQFPTLPQEVKIQHTQPITLQQALELARRNNLQLQEVSIQVERSQAALQELQALESPTVNLSTALSLSESVMSQLSIEQPVNPAYSQLQSNLNNVQTTHAAVNQAKESLRVARLRFQTGVGTQTEVIEAENDLTRAQANLAQAVLSYNRALAQLRRAVTSRGAGYQK</sequence>
<dbReference type="PANTHER" id="PTHR30203:SF30">
    <property type="entry name" value="OUTER MEMBRANE PROTEIN-RELATED"/>
    <property type="match status" value="1"/>
</dbReference>
<comment type="caution">
    <text evidence="2">The sequence shown here is derived from an EMBL/GenBank/DDBJ whole genome shotgun (WGS) entry which is preliminary data.</text>
</comment>
<dbReference type="Gene3D" id="1.20.1600.10">
    <property type="entry name" value="Outer membrane efflux proteins (OEP)"/>
    <property type="match status" value="1"/>
</dbReference>
<dbReference type="InterPro" id="IPR010131">
    <property type="entry name" value="MdtP/NodT-like"/>
</dbReference>
<dbReference type="EMBL" id="JHEG04000001">
    <property type="protein sequence ID" value="KAF3885136.1"/>
    <property type="molecule type" value="Genomic_DNA"/>
</dbReference>
<dbReference type="Proteomes" id="UP000029738">
    <property type="component" value="Unassembled WGS sequence"/>
</dbReference>
<evidence type="ECO:0000256" key="1">
    <source>
        <dbReference type="ARBA" id="ARBA00007613"/>
    </source>
</evidence>
<comment type="similarity">
    <text evidence="1">Belongs to the outer membrane factor (OMF) (TC 1.B.17) family.</text>
</comment>
<dbReference type="InterPro" id="IPR003423">
    <property type="entry name" value="OMP_efflux"/>
</dbReference>
<dbReference type="SUPFAM" id="SSF56954">
    <property type="entry name" value="Outer membrane efflux proteins (OEP)"/>
    <property type="match status" value="2"/>
</dbReference>
<organism evidence="2 3">
    <name type="scientific">Tolypothrix bouteillei VB521301</name>
    <dbReference type="NCBI Taxonomy" id="1479485"/>
    <lineage>
        <taxon>Bacteria</taxon>
        <taxon>Bacillati</taxon>
        <taxon>Cyanobacteriota</taxon>
        <taxon>Cyanophyceae</taxon>
        <taxon>Nostocales</taxon>
        <taxon>Tolypothrichaceae</taxon>
        <taxon>Tolypothrix</taxon>
    </lineage>
</organism>
<protein>
    <submittedName>
        <fullName evidence="2">TolC family protein</fullName>
    </submittedName>
</protein>
<dbReference type="RefSeq" id="WP_082051805.1">
    <property type="nucleotide sequence ID" value="NZ_JHEG04000001.1"/>
</dbReference>
<dbReference type="PANTHER" id="PTHR30203">
    <property type="entry name" value="OUTER MEMBRANE CATION EFFLUX PROTEIN"/>
    <property type="match status" value="1"/>
</dbReference>
<reference evidence="2" key="1">
    <citation type="journal article" date="2015" name="Genome Announc.">
        <title>Draft Genome Sequence of Tolypothrix boutellei Strain VB521301.</title>
        <authorList>
            <person name="Chandrababunaidu M.M."/>
            <person name="Singh D."/>
            <person name="Sen D."/>
            <person name="Bhan S."/>
            <person name="Das S."/>
            <person name="Gupta A."/>
            <person name="Adhikary S.P."/>
            <person name="Tripathy S."/>
        </authorList>
    </citation>
    <scope>NUCLEOTIDE SEQUENCE</scope>
    <source>
        <strain evidence="2">VB521301</strain>
    </source>
</reference>
<dbReference type="OrthoDB" id="501974at2"/>
<accession>A0A8S9SZ62</accession>
<evidence type="ECO:0000313" key="2">
    <source>
        <dbReference type="EMBL" id="KAF3885136.1"/>
    </source>
</evidence>
<gene>
    <name evidence="2" type="ORF">DA73_0400006395</name>
</gene>